<dbReference type="SUPFAM" id="SSF46785">
    <property type="entry name" value="Winged helix' DNA-binding domain"/>
    <property type="match status" value="1"/>
</dbReference>
<feature type="domain" description="HTH lysR-type" evidence="5">
    <location>
        <begin position="1"/>
        <end position="58"/>
    </location>
</feature>
<dbReference type="InterPro" id="IPR000847">
    <property type="entry name" value="LysR_HTH_N"/>
</dbReference>
<keyword evidence="4" id="KW-0804">Transcription</keyword>
<dbReference type="Pfam" id="PF00126">
    <property type="entry name" value="HTH_1"/>
    <property type="match status" value="1"/>
</dbReference>
<keyword evidence="2" id="KW-0805">Transcription regulation</keyword>
<dbReference type="PROSITE" id="PS50931">
    <property type="entry name" value="HTH_LYSR"/>
    <property type="match status" value="1"/>
</dbReference>
<dbReference type="Gene3D" id="3.40.190.10">
    <property type="entry name" value="Periplasmic binding protein-like II"/>
    <property type="match status" value="2"/>
</dbReference>
<dbReference type="GO" id="GO:0003700">
    <property type="term" value="F:DNA-binding transcription factor activity"/>
    <property type="evidence" value="ECO:0007669"/>
    <property type="project" value="InterPro"/>
</dbReference>
<evidence type="ECO:0000256" key="3">
    <source>
        <dbReference type="ARBA" id="ARBA00023125"/>
    </source>
</evidence>
<dbReference type="SUPFAM" id="SSF53850">
    <property type="entry name" value="Periplasmic binding protein-like II"/>
    <property type="match status" value="1"/>
</dbReference>
<dbReference type="PRINTS" id="PR00039">
    <property type="entry name" value="HTHLYSR"/>
</dbReference>
<evidence type="ECO:0000313" key="7">
    <source>
        <dbReference type="Proteomes" id="UP000463700"/>
    </source>
</evidence>
<dbReference type="EMBL" id="VOSW01000004">
    <property type="protein sequence ID" value="KAE8761316.1"/>
    <property type="molecule type" value="Genomic_DNA"/>
</dbReference>
<comment type="similarity">
    <text evidence="1">Belongs to the LysR transcriptional regulatory family.</text>
</comment>
<dbReference type="OrthoDB" id="9157176at2"/>
<accession>A0A6N6WLA3</accession>
<dbReference type="AlphaFoldDB" id="A0A6N6WLA3"/>
<keyword evidence="3" id="KW-0238">DNA-binding</keyword>
<dbReference type="Gene3D" id="1.10.10.10">
    <property type="entry name" value="Winged helix-like DNA-binding domain superfamily/Winged helix DNA-binding domain"/>
    <property type="match status" value="1"/>
</dbReference>
<dbReference type="GO" id="GO:0003677">
    <property type="term" value="F:DNA binding"/>
    <property type="evidence" value="ECO:0007669"/>
    <property type="project" value="UniProtKB-KW"/>
</dbReference>
<dbReference type="FunFam" id="1.10.10.10:FF:000001">
    <property type="entry name" value="LysR family transcriptional regulator"/>
    <property type="match status" value="1"/>
</dbReference>
<dbReference type="GO" id="GO:0032993">
    <property type="term" value="C:protein-DNA complex"/>
    <property type="evidence" value="ECO:0007669"/>
    <property type="project" value="TreeGrafter"/>
</dbReference>
<dbReference type="PANTHER" id="PTHR30346">
    <property type="entry name" value="TRANSCRIPTIONAL DUAL REGULATOR HCAR-RELATED"/>
    <property type="match status" value="1"/>
</dbReference>
<dbReference type="Pfam" id="PF03466">
    <property type="entry name" value="LysR_substrate"/>
    <property type="match status" value="1"/>
</dbReference>
<name>A0A6N6WLA3_9BURK</name>
<evidence type="ECO:0000256" key="1">
    <source>
        <dbReference type="ARBA" id="ARBA00009437"/>
    </source>
</evidence>
<dbReference type="RefSeq" id="WP_154558326.1">
    <property type="nucleotide sequence ID" value="NZ_VOSW01000004.1"/>
</dbReference>
<evidence type="ECO:0000259" key="5">
    <source>
        <dbReference type="PROSITE" id="PS50931"/>
    </source>
</evidence>
<evidence type="ECO:0000256" key="2">
    <source>
        <dbReference type="ARBA" id="ARBA00023015"/>
    </source>
</evidence>
<sequence length="299" mass="32979">MELRHLRHFVAVAETRHFGRAAARLGMAQPPLSQSIMRLEESLGIKLLERTPRGVSLTAAGEALMAEAKPLLAQADLAERRVRQAADELASLSIAFVPMCAMHIMPLALHALRKQWPGVDVRLIERGSALTVASVKNGSIDLGVVVTSVADVHELESIVIERMSMVAAVPENWPLARRTRISMADLTTYPLIMFPQQISQPVFAAFEAARRDAGVSSKVTQQARHPYTMLNLVANELGVGLMLDSARHLPVEGVVFIDIEDLSPSLDTEVSLIWTDRPHKPYHRAMLDIIRDLSLTVQK</sequence>
<dbReference type="InterPro" id="IPR005119">
    <property type="entry name" value="LysR_subst-bd"/>
</dbReference>
<gene>
    <name evidence="6" type="ORF">FSO04_03195</name>
</gene>
<dbReference type="Proteomes" id="UP000463700">
    <property type="component" value="Unassembled WGS sequence"/>
</dbReference>
<evidence type="ECO:0000256" key="4">
    <source>
        <dbReference type="ARBA" id="ARBA00023163"/>
    </source>
</evidence>
<protein>
    <submittedName>
        <fullName evidence="6">LysR family transcriptional regulator</fullName>
    </submittedName>
</protein>
<dbReference type="InterPro" id="IPR036390">
    <property type="entry name" value="WH_DNA-bd_sf"/>
</dbReference>
<comment type="caution">
    <text evidence="6">The sequence shown here is derived from an EMBL/GenBank/DDBJ whole genome shotgun (WGS) entry which is preliminary data.</text>
</comment>
<proteinExistence type="inferred from homology"/>
<dbReference type="InterPro" id="IPR036388">
    <property type="entry name" value="WH-like_DNA-bd_sf"/>
</dbReference>
<dbReference type="CDD" id="cd08414">
    <property type="entry name" value="PBP2_LTTR_aromatics_like"/>
    <property type="match status" value="1"/>
</dbReference>
<reference evidence="6 7" key="1">
    <citation type="journal article" date="2020" name="Int. J. Syst. Evol. Microbiol.">
        <title>Paraburkholderia madseniana sp. nov., a phenolic acid-degrading bacterium isolated from acidic forest soil.</title>
        <authorList>
            <person name="Wilhelm R.C."/>
            <person name="Murphy S.J.L."/>
            <person name="Feriancek N.M."/>
            <person name="Karasz D.C."/>
            <person name="DeRito C.M."/>
            <person name="Newman J.D."/>
            <person name="Buckley D.H."/>
        </authorList>
    </citation>
    <scope>NUCLEOTIDE SEQUENCE [LARGE SCALE GENOMIC DNA]</scope>
    <source>
        <strain evidence="6 7">RP11</strain>
    </source>
</reference>
<evidence type="ECO:0000313" key="6">
    <source>
        <dbReference type="EMBL" id="KAE8761316.1"/>
    </source>
</evidence>
<dbReference type="PANTHER" id="PTHR30346:SF28">
    <property type="entry name" value="HTH-TYPE TRANSCRIPTIONAL REGULATOR CYNR"/>
    <property type="match status" value="1"/>
</dbReference>
<organism evidence="6 7">
    <name type="scientific">Paraburkholderia madseniana</name>
    <dbReference type="NCBI Taxonomy" id="2599607"/>
    <lineage>
        <taxon>Bacteria</taxon>
        <taxon>Pseudomonadati</taxon>
        <taxon>Pseudomonadota</taxon>
        <taxon>Betaproteobacteria</taxon>
        <taxon>Burkholderiales</taxon>
        <taxon>Burkholderiaceae</taxon>
        <taxon>Paraburkholderia</taxon>
    </lineage>
</organism>